<comment type="similarity">
    <text evidence="1">Belongs to the DENND6 family.</text>
</comment>
<dbReference type="OrthoDB" id="10265409at2759"/>
<evidence type="ECO:0000313" key="5">
    <source>
        <dbReference type="Proteomes" id="UP000076871"/>
    </source>
</evidence>
<dbReference type="Proteomes" id="UP000076871">
    <property type="component" value="Unassembled WGS sequence"/>
</dbReference>
<dbReference type="AlphaFoldDB" id="A0A165ESH0"/>
<dbReference type="InterPro" id="IPR024224">
    <property type="entry name" value="DENND6"/>
</dbReference>
<dbReference type="GeneID" id="63829456"/>
<dbReference type="PANTHER" id="PTHR13677">
    <property type="entry name" value="LD41638P"/>
    <property type="match status" value="1"/>
</dbReference>
<dbReference type="PANTHER" id="PTHR13677:SF0">
    <property type="entry name" value="LD41638P"/>
    <property type="match status" value="1"/>
</dbReference>
<name>A0A165ESH0_9APHY</name>
<gene>
    <name evidence="4" type="ORF">LAESUDRAFT_758247</name>
</gene>
<proteinExistence type="inferred from homology"/>
<dbReference type="EMBL" id="KV427618">
    <property type="protein sequence ID" value="KZT07668.1"/>
    <property type="molecule type" value="Genomic_DNA"/>
</dbReference>
<evidence type="ECO:0000259" key="3">
    <source>
        <dbReference type="PROSITE" id="PS50211"/>
    </source>
</evidence>
<dbReference type="RefSeq" id="XP_040765408.1">
    <property type="nucleotide sequence ID" value="XM_040912428.1"/>
</dbReference>
<feature type="domain" description="UDENN" evidence="3">
    <location>
        <begin position="1"/>
        <end position="449"/>
    </location>
</feature>
<keyword evidence="5" id="KW-1185">Reference proteome</keyword>
<organism evidence="4 5">
    <name type="scientific">Laetiporus sulphureus 93-53</name>
    <dbReference type="NCBI Taxonomy" id="1314785"/>
    <lineage>
        <taxon>Eukaryota</taxon>
        <taxon>Fungi</taxon>
        <taxon>Dikarya</taxon>
        <taxon>Basidiomycota</taxon>
        <taxon>Agaricomycotina</taxon>
        <taxon>Agaricomycetes</taxon>
        <taxon>Polyporales</taxon>
        <taxon>Laetiporus</taxon>
    </lineage>
</organism>
<evidence type="ECO:0000313" key="4">
    <source>
        <dbReference type="EMBL" id="KZT07668.1"/>
    </source>
</evidence>
<dbReference type="InParanoid" id="A0A165ESH0"/>
<accession>A0A165ESH0</accession>
<dbReference type="PROSITE" id="PS50211">
    <property type="entry name" value="DENN"/>
    <property type="match status" value="1"/>
</dbReference>
<sequence>MDSQLVDFDLDVGPKICSMYPPLDLSHTEADNVAFSSFPDCPQFEQGSQVHSFRIRARQPSEDKLVRPSDQRPHTVDGFIYGYSHFTQRRDATSKRGYQQRSVVILTHLAYPALFHTLVSKLGPAFLMHGSPMLEAACHNVASWSDPSPGHVVELEFLGTVFQTELPLHVDTQQAPSTKPPPTPLNGSCEAPCQILASLPPSEPPALLLFEACLPQLWSIWECLVLCEPILVYGPSPAMTSQAVWWLRDILRPIPVAGDFRPFFTIHDADHTALVNPRPPSAGLLLGVTNPYFEGACKHWPHVLSLGRTPPTKSKAHVAASPGPLPGWKSRMHKRYVARDHALLEQLKAACTGSEQAKREASAALRQHFSSRTAALLVPLQRYLQTLIPSPASVASATFPSTPYSKSASVSAFPNSSSSSLFPLRSSVASSFSYHSAASSGTLVPSPLSTTATTGLATWNAPEHASAEDKEGNASQLTISVPPHDEPIPESHPSIFVSSVSTTTPSSSTISSPPSSAASSSTRAPTPTPTSADPRLAPFNERAFLASLKPLALPFKSAGKAREFYARWIRTPAFGVWIARQEETVERVLRGERG</sequence>
<dbReference type="InterPro" id="IPR037516">
    <property type="entry name" value="Tripartite_DENN"/>
</dbReference>
<reference evidence="4 5" key="1">
    <citation type="journal article" date="2016" name="Mol. Biol. Evol.">
        <title>Comparative Genomics of Early-Diverging Mushroom-Forming Fungi Provides Insights into the Origins of Lignocellulose Decay Capabilities.</title>
        <authorList>
            <person name="Nagy L.G."/>
            <person name="Riley R."/>
            <person name="Tritt A."/>
            <person name="Adam C."/>
            <person name="Daum C."/>
            <person name="Floudas D."/>
            <person name="Sun H."/>
            <person name="Yadav J.S."/>
            <person name="Pangilinan J."/>
            <person name="Larsson K.H."/>
            <person name="Matsuura K."/>
            <person name="Barry K."/>
            <person name="Labutti K."/>
            <person name="Kuo R."/>
            <person name="Ohm R.A."/>
            <person name="Bhattacharya S.S."/>
            <person name="Shirouzu T."/>
            <person name="Yoshinaga Y."/>
            <person name="Martin F.M."/>
            <person name="Grigoriev I.V."/>
            <person name="Hibbett D.S."/>
        </authorList>
    </citation>
    <scope>NUCLEOTIDE SEQUENCE [LARGE SCALE GENOMIC DNA]</scope>
    <source>
        <strain evidence="4 5">93-53</strain>
    </source>
</reference>
<feature type="region of interest" description="Disordered" evidence="2">
    <location>
        <begin position="463"/>
        <end position="536"/>
    </location>
</feature>
<dbReference type="GO" id="GO:0005085">
    <property type="term" value="F:guanyl-nucleotide exchange factor activity"/>
    <property type="evidence" value="ECO:0007669"/>
    <property type="project" value="InterPro"/>
</dbReference>
<evidence type="ECO:0000256" key="1">
    <source>
        <dbReference type="ARBA" id="ARBA00007159"/>
    </source>
</evidence>
<feature type="compositionally biased region" description="Low complexity" evidence="2">
    <location>
        <begin position="498"/>
        <end position="532"/>
    </location>
</feature>
<protein>
    <submittedName>
        <fullName evidence="4">DUF1630-domain-containing protein</fullName>
    </submittedName>
</protein>
<evidence type="ECO:0000256" key="2">
    <source>
        <dbReference type="SAM" id="MobiDB-lite"/>
    </source>
</evidence>
<dbReference type="GO" id="GO:0055037">
    <property type="term" value="C:recycling endosome"/>
    <property type="evidence" value="ECO:0007669"/>
    <property type="project" value="TreeGrafter"/>
</dbReference>